<dbReference type="PANTHER" id="PTHR47706:SF4">
    <property type="entry name" value="NMRA-LIKE DOMAIN-CONTAINING PROTEIN"/>
    <property type="match status" value="1"/>
</dbReference>
<evidence type="ECO:0000256" key="2">
    <source>
        <dbReference type="ARBA" id="ARBA00022857"/>
    </source>
</evidence>
<protein>
    <recommendedName>
        <fullName evidence="4">NmrA-like domain-containing protein</fullName>
    </recommendedName>
</protein>
<dbReference type="PANTHER" id="PTHR47706">
    <property type="entry name" value="NMRA-LIKE FAMILY PROTEIN"/>
    <property type="match status" value="1"/>
</dbReference>
<evidence type="ECO:0000313" key="6">
    <source>
        <dbReference type="Proteomes" id="UP001497453"/>
    </source>
</evidence>
<keyword evidence="6" id="KW-1185">Reference proteome</keyword>
<keyword evidence="2" id="KW-0521">NADP</keyword>
<proteinExistence type="inferred from homology"/>
<gene>
    <name evidence="5" type="ORF">GFSPODELE1_LOCUS9716</name>
</gene>
<name>A0ABP1E2N0_9APHY</name>
<evidence type="ECO:0000313" key="5">
    <source>
        <dbReference type="EMBL" id="CAL1714321.1"/>
    </source>
</evidence>
<organism evidence="5 6">
    <name type="scientific">Somion occarium</name>
    <dbReference type="NCBI Taxonomy" id="3059160"/>
    <lineage>
        <taxon>Eukaryota</taxon>
        <taxon>Fungi</taxon>
        <taxon>Dikarya</taxon>
        <taxon>Basidiomycota</taxon>
        <taxon>Agaricomycotina</taxon>
        <taxon>Agaricomycetes</taxon>
        <taxon>Polyporales</taxon>
        <taxon>Cerrenaceae</taxon>
        <taxon>Somion</taxon>
    </lineage>
</organism>
<dbReference type="Proteomes" id="UP001497453">
    <property type="component" value="Chromosome 8"/>
</dbReference>
<dbReference type="InterPro" id="IPR051609">
    <property type="entry name" value="NmrA/Isoflavone_reductase-like"/>
</dbReference>
<dbReference type="InterPro" id="IPR008030">
    <property type="entry name" value="NmrA-like"/>
</dbReference>
<dbReference type="Gene3D" id="3.40.50.720">
    <property type="entry name" value="NAD(P)-binding Rossmann-like Domain"/>
    <property type="match status" value="1"/>
</dbReference>
<evidence type="ECO:0000256" key="1">
    <source>
        <dbReference type="ARBA" id="ARBA00005725"/>
    </source>
</evidence>
<reference evidence="6" key="1">
    <citation type="submission" date="2024-04" db="EMBL/GenBank/DDBJ databases">
        <authorList>
            <person name="Shaw F."/>
            <person name="Minotto A."/>
        </authorList>
    </citation>
    <scope>NUCLEOTIDE SEQUENCE [LARGE SCALE GENOMIC DNA]</scope>
</reference>
<dbReference type="Pfam" id="PF05368">
    <property type="entry name" value="NmrA"/>
    <property type="match status" value="1"/>
</dbReference>
<feature type="domain" description="NmrA-like" evidence="4">
    <location>
        <begin position="3"/>
        <end position="312"/>
    </location>
</feature>
<comment type="similarity">
    <text evidence="1">Belongs to the NmrA-type oxidoreductase family. Isoflavone reductase subfamily.</text>
</comment>
<sequence>MVKIAVAGGTGNVASEIIEALLSKDKHQVVVLTRKDAPTDPIVHPDITYVKVDYNDKASLTNALRGVHTVLSFIVVHLDHGSVAQKNLIDASIEAGVKRFAPSEWVSSNVTAVPWYVEKETVREYLREVNRERTVLEYCLFQCGIFSNYLASPHKTAKHLLLLMLPFDFQNCRAIVLEGRNDIDSVTFTKVQDVADIVAEAIDYEGEWPLVGGIRGNDLTIGQILALGEKIRGKPFAVETVTLEDIESGNVNTSWYPVLEHPAIPKEEIESFSKMALGGTLIGMAKAAYTIPTDEWNKLLPSYKFVDIEEFLSEAWSGKP</sequence>
<evidence type="ECO:0000259" key="4">
    <source>
        <dbReference type="Pfam" id="PF05368"/>
    </source>
</evidence>
<evidence type="ECO:0000256" key="3">
    <source>
        <dbReference type="ARBA" id="ARBA00023002"/>
    </source>
</evidence>
<accession>A0ABP1E2N0</accession>
<dbReference type="SUPFAM" id="SSF51735">
    <property type="entry name" value="NAD(P)-binding Rossmann-fold domains"/>
    <property type="match status" value="1"/>
</dbReference>
<dbReference type="EMBL" id="OZ037951">
    <property type="protein sequence ID" value="CAL1714321.1"/>
    <property type="molecule type" value="Genomic_DNA"/>
</dbReference>
<dbReference type="InterPro" id="IPR036291">
    <property type="entry name" value="NAD(P)-bd_dom_sf"/>
</dbReference>
<keyword evidence="3" id="KW-0560">Oxidoreductase</keyword>